<dbReference type="Gene3D" id="3.90.1410.10">
    <property type="entry name" value="set domain protein methyltransferase, domain 1"/>
    <property type="match status" value="2"/>
</dbReference>
<dbReference type="InParanoid" id="A0A078AAW4"/>
<protein>
    <recommendedName>
        <fullName evidence="4">SET domain-containing protein</fullName>
    </recommendedName>
</protein>
<evidence type="ECO:0000313" key="3">
    <source>
        <dbReference type="Proteomes" id="UP000039865"/>
    </source>
</evidence>
<dbReference type="PANTHER" id="PTHR13271">
    <property type="entry name" value="UNCHARACTERIZED PUTATIVE METHYLTRANSFERASE"/>
    <property type="match status" value="1"/>
</dbReference>
<feature type="compositionally biased region" description="Acidic residues" evidence="1">
    <location>
        <begin position="306"/>
        <end position="324"/>
    </location>
</feature>
<dbReference type="EMBL" id="CCKQ01007914">
    <property type="protein sequence ID" value="CDW79349.1"/>
    <property type="molecule type" value="Genomic_DNA"/>
</dbReference>
<dbReference type="OMA" id="WLEENDQ"/>
<reference evidence="2 3" key="1">
    <citation type="submission" date="2014-06" db="EMBL/GenBank/DDBJ databases">
        <authorList>
            <person name="Swart Estienne"/>
        </authorList>
    </citation>
    <scope>NUCLEOTIDE SEQUENCE [LARGE SCALE GENOMIC DNA]</scope>
    <source>
        <strain evidence="2 3">130c</strain>
    </source>
</reference>
<dbReference type="OrthoDB" id="341421at2759"/>
<gene>
    <name evidence="2" type="primary">Contig7022.g343</name>
    <name evidence="2" type="ORF">STYLEM_8336</name>
</gene>
<dbReference type="Proteomes" id="UP000039865">
    <property type="component" value="Unassembled WGS sequence"/>
</dbReference>
<evidence type="ECO:0000256" key="1">
    <source>
        <dbReference type="SAM" id="MobiDB-lite"/>
    </source>
</evidence>
<dbReference type="PANTHER" id="PTHR13271:SF153">
    <property type="entry name" value="SET DOMAIN-CONTAINING PROTEIN"/>
    <property type="match status" value="1"/>
</dbReference>
<feature type="region of interest" description="Disordered" evidence="1">
    <location>
        <begin position="386"/>
        <end position="431"/>
    </location>
</feature>
<keyword evidence="3" id="KW-1185">Reference proteome</keyword>
<dbReference type="InterPro" id="IPR050600">
    <property type="entry name" value="SETD3_SETD6_MTase"/>
</dbReference>
<feature type="compositionally biased region" description="Basic and acidic residues" evidence="1">
    <location>
        <begin position="386"/>
        <end position="399"/>
    </location>
</feature>
<evidence type="ECO:0000313" key="2">
    <source>
        <dbReference type="EMBL" id="CDW79349.1"/>
    </source>
</evidence>
<sequence>MEADTIEKVYRDNQARKYELFQEWCDKNGIKIPKLEYPAKFDGGLVGVRAKEDIEHREAFLYVPFNLLITMELAHNHPIIGHVFKENPKLFTKVHDDFEQLTLTVFMLYEYQKTTESFWFPYLNLLPDVEFFCNWSKDELEAIDDPDLAYETKSYKRDIELEWKEIELLLNHYPQHFDQQIINRHLFMRIFAQVCSRCFGWGLPTTAMIPMADNLNHSHITVINETINKELQIIGDSKNKYFTKDKFMNDYQEMFTDEEVRKSPYNIMGRFNREQFKINVEKYSLSNWKKEIQEKHLWDLTYKDEDYDEDNDTSEEDDDEEHFDEDFMKNSSTAKSQLTSLGQKLGHDKLAEDLINPKKGFKFFIEQEQMILEKLEKKKRQILEKQSQLREEQKQDSHNSRQTPQETKIIDLTQDQTTKNESETKSQASISTEVSTLAQSLREINLDPTALNLDDGDIDYDYEDEDFSWYDDEKMRDGTYFVLVNCERKTIKKGEQVFYCYGKRSNAFLLLNYGFCIPDNKYDSYIFRVKLNVNILDDISDFSEILPHPENEDDMLCAEEIRLKFDQLNLVLLGYLRTVFKGYYSHKTHQNESGLLLTKPKDIDYEIFIFKKYLGLLEFLQYFKEKKSTLEQDLELLKNQDLSYQLKFGILYRVEKKKIIRSNIDLVKYILRILNLLKKSQLSSENNKTTVSEKQYKELYLDQTEMEANNCYKAWIMTSEFNEEEQYYQKRLQLRGYLRDLAELTGICLT</sequence>
<organism evidence="2 3">
    <name type="scientific">Stylonychia lemnae</name>
    <name type="common">Ciliate</name>
    <dbReference type="NCBI Taxonomy" id="5949"/>
    <lineage>
        <taxon>Eukaryota</taxon>
        <taxon>Sar</taxon>
        <taxon>Alveolata</taxon>
        <taxon>Ciliophora</taxon>
        <taxon>Intramacronucleata</taxon>
        <taxon>Spirotrichea</taxon>
        <taxon>Stichotrichia</taxon>
        <taxon>Sporadotrichida</taxon>
        <taxon>Oxytrichidae</taxon>
        <taxon>Stylonychinae</taxon>
        <taxon>Stylonychia</taxon>
    </lineage>
</organism>
<dbReference type="AlphaFoldDB" id="A0A078AAW4"/>
<dbReference type="GO" id="GO:0016279">
    <property type="term" value="F:protein-lysine N-methyltransferase activity"/>
    <property type="evidence" value="ECO:0007669"/>
    <property type="project" value="TreeGrafter"/>
</dbReference>
<feature type="region of interest" description="Disordered" evidence="1">
    <location>
        <begin position="306"/>
        <end position="330"/>
    </location>
</feature>
<dbReference type="SUPFAM" id="SSF82199">
    <property type="entry name" value="SET domain"/>
    <property type="match status" value="2"/>
</dbReference>
<accession>A0A078AAW4</accession>
<evidence type="ECO:0008006" key="4">
    <source>
        <dbReference type="Google" id="ProtNLM"/>
    </source>
</evidence>
<dbReference type="InterPro" id="IPR046341">
    <property type="entry name" value="SET_dom_sf"/>
</dbReference>
<proteinExistence type="predicted"/>
<dbReference type="CDD" id="cd10527">
    <property type="entry name" value="SET_LSMT"/>
    <property type="match status" value="1"/>
</dbReference>
<name>A0A078AAW4_STYLE</name>